<organism evidence="3 4">
    <name type="scientific">Ectocarpus siliculosus</name>
    <name type="common">Brown alga</name>
    <name type="synonym">Conferva siliculosa</name>
    <dbReference type="NCBI Taxonomy" id="2880"/>
    <lineage>
        <taxon>Eukaryota</taxon>
        <taxon>Sar</taxon>
        <taxon>Stramenopiles</taxon>
        <taxon>Ochrophyta</taxon>
        <taxon>PX clade</taxon>
        <taxon>Phaeophyceae</taxon>
        <taxon>Ectocarpales</taxon>
        <taxon>Ectocarpaceae</taxon>
        <taxon>Ectocarpus</taxon>
    </lineage>
</organism>
<reference evidence="3 4" key="1">
    <citation type="journal article" date="2010" name="Nature">
        <title>The Ectocarpus genome and the independent evolution of multicellularity in brown algae.</title>
        <authorList>
            <person name="Cock J.M."/>
            <person name="Sterck L."/>
            <person name="Rouze P."/>
            <person name="Scornet D."/>
            <person name="Allen A.E."/>
            <person name="Amoutzias G."/>
            <person name="Anthouard V."/>
            <person name="Artiguenave F."/>
            <person name="Aury J.M."/>
            <person name="Badger J.H."/>
            <person name="Beszteri B."/>
            <person name="Billiau K."/>
            <person name="Bonnet E."/>
            <person name="Bothwell J.H."/>
            <person name="Bowler C."/>
            <person name="Boyen C."/>
            <person name="Brownlee C."/>
            <person name="Carrano C.J."/>
            <person name="Charrier B."/>
            <person name="Cho G.Y."/>
            <person name="Coelho S.M."/>
            <person name="Collen J."/>
            <person name="Corre E."/>
            <person name="Da Silva C."/>
            <person name="Delage L."/>
            <person name="Delaroque N."/>
            <person name="Dittami S.M."/>
            <person name="Doulbeau S."/>
            <person name="Elias M."/>
            <person name="Farnham G."/>
            <person name="Gachon C.M."/>
            <person name="Gschloessl B."/>
            <person name="Heesch S."/>
            <person name="Jabbari K."/>
            <person name="Jubin C."/>
            <person name="Kawai H."/>
            <person name="Kimura K."/>
            <person name="Kloareg B."/>
            <person name="Kupper F.C."/>
            <person name="Lang D."/>
            <person name="Le Bail A."/>
            <person name="Leblanc C."/>
            <person name="Lerouge P."/>
            <person name="Lohr M."/>
            <person name="Lopez P.J."/>
            <person name="Martens C."/>
            <person name="Maumus F."/>
            <person name="Michel G."/>
            <person name="Miranda-Saavedra D."/>
            <person name="Morales J."/>
            <person name="Moreau H."/>
            <person name="Motomura T."/>
            <person name="Nagasato C."/>
            <person name="Napoli C.A."/>
            <person name="Nelson D.R."/>
            <person name="Nyvall-Collen P."/>
            <person name="Peters A.F."/>
            <person name="Pommier C."/>
            <person name="Potin P."/>
            <person name="Poulain J."/>
            <person name="Quesneville H."/>
            <person name="Read B."/>
            <person name="Rensing S.A."/>
            <person name="Ritter A."/>
            <person name="Rousvoal S."/>
            <person name="Samanta M."/>
            <person name="Samson G."/>
            <person name="Schroeder D.C."/>
            <person name="Segurens B."/>
            <person name="Strittmatter M."/>
            <person name="Tonon T."/>
            <person name="Tregear J.W."/>
            <person name="Valentin K."/>
            <person name="von Dassow P."/>
            <person name="Yamagishi T."/>
            <person name="Van de Peer Y."/>
            <person name="Wincker P."/>
        </authorList>
    </citation>
    <scope>NUCLEOTIDE SEQUENCE [LARGE SCALE GENOMIC DNA]</scope>
    <source>
        <strain evidence="4">Ec32 / CCAP1310/4</strain>
    </source>
</reference>
<dbReference type="EMBL" id="FN649749">
    <property type="protein sequence ID" value="CBJ32530.1"/>
    <property type="molecule type" value="Genomic_DNA"/>
</dbReference>
<evidence type="ECO:0000256" key="2">
    <source>
        <dbReference type="SAM" id="MobiDB-lite"/>
    </source>
</evidence>
<dbReference type="InterPro" id="IPR008775">
    <property type="entry name" value="Phytyl_CoA_dOase-like"/>
</dbReference>
<gene>
    <name evidence="3" type="ORF">Esi_0345_0016</name>
</gene>
<feature type="compositionally biased region" description="Basic and acidic residues" evidence="2">
    <location>
        <begin position="258"/>
        <end position="270"/>
    </location>
</feature>
<dbReference type="InParanoid" id="D7FYI8"/>
<keyword evidence="4" id="KW-1185">Reference proteome</keyword>
<dbReference type="Gene3D" id="2.60.120.620">
    <property type="entry name" value="q2cbj1_9rhob like domain"/>
    <property type="match status" value="1"/>
</dbReference>
<accession>D7FYI8</accession>
<feature type="region of interest" description="Disordered" evidence="2">
    <location>
        <begin position="230"/>
        <end position="270"/>
    </location>
</feature>
<dbReference type="PANTHER" id="PTHR20883">
    <property type="entry name" value="PHYTANOYL-COA DIOXYGENASE DOMAIN CONTAINING 1"/>
    <property type="match status" value="1"/>
</dbReference>
<evidence type="ECO:0000256" key="1">
    <source>
        <dbReference type="ARBA" id="ARBA00001962"/>
    </source>
</evidence>
<evidence type="ECO:0000313" key="4">
    <source>
        <dbReference type="Proteomes" id="UP000002630"/>
    </source>
</evidence>
<evidence type="ECO:0000313" key="3">
    <source>
        <dbReference type="EMBL" id="CBJ32530.1"/>
    </source>
</evidence>
<dbReference type="SUPFAM" id="SSF51197">
    <property type="entry name" value="Clavaminate synthase-like"/>
    <property type="match status" value="1"/>
</dbReference>
<sequence>MCVFAPGARPPVYVSVWLALDDCDAVNGCLEVYPQARDQTRQQTPSEEDDACVVCLPAKAGDAVVFLSNLWHRSGPNQTDNPRRVFYAQYCLDAIRAAPSDPRPLSLAVPCMPSRGSRSGKDAPDIVRRLCADDRPPGPSDEGGGAEGSSRNDDASVEVVQSSGDPEPEAPTSTCGGEVDSYRDGGRQSAEGAIVIAPPGTEEDVEGAVIAAKGDVSRLSRGVAASREVLLRRRPGEAEGSPGGGLEAGGSAKKRTRRDREDTPLPRDLK</sequence>
<dbReference type="Proteomes" id="UP000002630">
    <property type="component" value="Linkage Group LG24"/>
</dbReference>
<dbReference type="OrthoDB" id="445007at2759"/>
<feature type="compositionally biased region" description="Basic and acidic residues" evidence="2">
    <location>
        <begin position="119"/>
        <end position="136"/>
    </location>
</feature>
<proteinExistence type="predicted"/>
<dbReference type="Pfam" id="PF05721">
    <property type="entry name" value="PhyH"/>
    <property type="match status" value="1"/>
</dbReference>
<protein>
    <recommendedName>
        <fullName evidence="5">Phytanoyl-CoA dioxygenase</fullName>
    </recommendedName>
</protein>
<dbReference type="AlphaFoldDB" id="D7FYI8"/>
<feature type="region of interest" description="Disordered" evidence="2">
    <location>
        <begin position="103"/>
        <end position="185"/>
    </location>
</feature>
<evidence type="ECO:0008006" key="5">
    <source>
        <dbReference type="Google" id="ProtNLM"/>
    </source>
</evidence>
<name>D7FYI8_ECTSI</name>
<dbReference type="EMBL" id="FN648537">
    <property type="protein sequence ID" value="CBJ32530.1"/>
    <property type="molecule type" value="Genomic_DNA"/>
</dbReference>
<dbReference type="PANTHER" id="PTHR20883:SF46">
    <property type="entry name" value="PHYTANOYL-COA HYDROXYLASE"/>
    <property type="match status" value="1"/>
</dbReference>
<comment type="cofactor">
    <cofactor evidence="1">
        <name>Fe cation</name>
        <dbReference type="ChEBI" id="CHEBI:24875"/>
    </cofactor>
</comment>